<dbReference type="PANTHER" id="PTHR30055:SF234">
    <property type="entry name" value="HTH-TYPE TRANSCRIPTIONAL REGULATOR BETI"/>
    <property type="match status" value="1"/>
</dbReference>
<dbReference type="InterPro" id="IPR050109">
    <property type="entry name" value="HTH-type_TetR-like_transc_reg"/>
</dbReference>
<gene>
    <name evidence="6" type="ORF">NVS88_10710</name>
</gene>
<dbReference type="EMBL" id="JANRHA010000006">
    <property type="protein sequence ID" value="MDG3015024.1"/>
    <property type="molecule type" value="Genomic_DNA"/>
</dbReference>
<dbReference type="Gene3D" id="1.10.357.10">
    <property type="entry name" value="Tetracycline Repressor, domain 2"/>
    <property type="match status" value="1"/>
</dbReference>
<evidence type="ECO:0000313" key="6">
    <source>
        <dbReference type="EMBL" id="MDG3015024.1"/>
    </source>
</evidence>
<dbReference type="InterPro" id="IPR001647">
    <property type="entry name" value="HTH_TetR"/>
</dbReference>
<reference evidence="6" key="1">
    <citation type="submission" date="2022-08" db="EMBL/GenBank/DDBJ databases">
        <title>Genome analysis of Corynebacteriales strain.</title>
        <authorList>
            <person name="Lee S.D."/>
        </authorList>
    </citation>
    <scope>NUCLEOTIDE SEQUENCE</scope>
    <source>
        <strain evidence="6">D3-21</strain>
    </source>
</reference>
<feature type="DNA-binding region" description="H-T-H motif" evidence="4">
    <location>
        <begin position="32"/>
        <end position="51"/>
    </location>
</feature>
<evidence type="ECO:0000259" key="5">
    <source>
        <dbReference type="PROSITE" id="PS50977"/>
    </source>
</evidence>
<dbReference type="PRINTS" id="PR00455">
    <property type="entry name" value="HTHTETR"/>
</dbReference>
<dbReference type="PROSITE" id="PS50977">
    <property type="entry name" value="HTH_TETR_2"/>
    <property type="match status" value="1"/>
</dbReference>
<accession>A0A9X4LZE7</accession>
<keyword evidence="3" id="KW-0804">Transcription</keyword>
<dbReference type="Proteomes" id="UP001152755">
    <property type="component" value="Unassembled WGS sequence"/>
</dbReference>
<dbReference type="Pfam" id="PF00440">
    <property type="entry name" value="TetR_N"/>
    <property type="match status" value="1"/>
</dbReference>
<protein>
    <submittedName>
        <fullName evidence="6">TetR/AcrR family transcriptional regulator</fullName>
    </submittedName>
</protein>
<dbReference type="InterPro" id="IPR023772">
    <property type="entry name" value="DNA-bd_HTH_TetR-type_CS"/>
</dbReference>
<sequence length="211" mass="23552">MAPQQERARRTRAALVSAAAAEFSDHGYAAASLSAILRRSGATKGAMYFHFESKQELAKAVLETAADRLLEVSARLIAAPDGRVVETLYGLADEIAQLYQEDDVLRAEFRLALESDLLADVGLFPCRMWQSVANDLAEQAQREGLMRPGFRPEGFARMLLALFIGQRYLCDHESDVAGLRENFVDSLETLLRAYADENWLDEHLESRKIMA</sequence>
<dbReference type="SUPFAM" id="SSF48498">
    <property type="entry name" value="Tetracyclin repressor-like, C-terminal domain"/>
    <property type="match status" value="1"/>
</dbReference>
<evidence type="ECO:0000256" key="4">
    <source>
        <dbReference type="PROSITE-ProRule" id="PRU00335"/>
    </source>
</evidence>
<dbReference type="InterPro" id="IPR036271">
    <property type="entry name" value="Tet_transcr_reg_TetR-rel_C_sf"/>
</dbReference>
<dbReference type="PANTHER" id="PTHR30055">
    <property type="entry name" value="HTH-TYPE TRANSCRIPTIONAL REGULATOR RUTR"/>
    <property type="match status" value="1"/>
</dbReference>
<dbReference type="InterPro" id="IPR047923">
    <property type="entry name" value="ArpA-like"/>
</dbReference>
<dbReference type="AlphaFoldDB" id="A0A9X4LZE7"/>
<keyword evidence="1" id="KW-0805">Transcription regulation</keyword>
<feature type="domain" description="HTH tetR-type" evidence="5">
    <location>
        <begin position="9"/>
        <end position="69"/>
    </location>
</feature>
<organism evidence="6 7">
    <name type="scientific">Speluncibacter jeojiensis</name>
    <dbReference type="NCBI Taxonomy" id="2710754"/>
    <lineage>
        <taxon>Bacteria</taxon>
        <taxon>Bacillati</taxon>
        <taxon>Actinomycetota</taxon>
        <taxon>Actinomycetes</taxon>
        <taxon>Mycobacteriales</taxon>
        <taxon>Speluncibacteraceae</taxon>
        <taxon>Speluncibacter</taxon>
    </lineage>
</organism>
<evidence type="ECO:0000256" key="1">
    <source>
        <dbReference type="ARBA" id="ARBA00023015"/>
    </source>
</evidence>
<comment type="caution">
    <text evidence="6">The sequence shown here is derived from an EMBL/GenBank/DDBJ whole genome shotgun (WGS) entry which is preliminary data.</text>
</comment>
<dbReference type="GO" id="GO:0003700">
    <property type="term" value="F:DNA-binding transcription factor activity"/>
    <property type="evidence" value="ECO:0007669"/>
    <property type="project" value="TreeGrafter"/>
</dbReference>
<dbReference type="SUPFAM" id="SSF46689">
    <property type="entry name" value="Homeodomain-like"/>
    <property type="match status" value="1"/>
</dbReference>
<dbReference type="PROSITE" id="PS01081">
    <property type="entry name" value="HTH_TETR_1"/>
    <property type="match status" value="1"/>
</dbReference>
<name>A0A9X4LZE7_9ACTN</name>
<evidence type="ECO:0000313" key="7">
    <source>
        <dbReference type="Proteomes" id="UP001152755"/>
    </source>
</evidence>
<dbReference type="GO" id="GO:0000976">
    <property type="term" value="F:transcription cis-regulatory region binding"/>
    <property type="evidence" value="ECO:0007669"/>
    <property type="project" value="TreeGrafter"/>
</dbReference>
<keyword evidence="7" id="KW-1185">Reference proteome</keyword>
<dbReference type="RefSeq" id="WP_277833867.1">
    <property type="nucleotide sequence ID" value="NZ_JAAIVF010000005.1"/>
</dbReference>
<evidence type="ECO:0000256" key="3">
    <source>
        <dbReference type="ARBA" id="ARBA00023163"/>
    </source>
</evidence>
<dbReference type="InterPro" id="IPR009057">
    <property type="entry name" value="Homeodomain-like_sf"/>
</dbReference>
<keyword evidence="2 4" id="KW-0238">DNA-binding</keyword>
<evidence type="ECO:0000256" key="2">
    <source>
        <dbReference type="ARBA" id="ARBA00023125"/>
    </source>
</evidence>
<proteinExistence type="predicted"/>
<dbReference type="NCBIfam" id="NF041196">
    <property type="entry name" value="ScbR_bind_reg"/>
    <property type="match status" value="1"/>
</dbReference>